<dbReference type="Pfam" id="PF00899">
    <property type="entry name" value="ThiF"/>
    <property type="match status" value="1"/>
</dbReference>
<dbReference type="GO" id="GO:0008641">
    <property type="term" value="F:ubiquitin-like modifier activating enzyme activity"/>
    <property type="evidence" value="ECO:0007669"/>
    <property type="project" value="InterPro"/>
</dbReference>
<dbReference type="PANTHER" id="PTHR43267">
    <property type="entry name" value="TRNA THREONYLCARBAMOYLADENOSINE DEHYDRATASE"/>
    <property type="match status" value="1"/>
</dbReference>
<dbReference type="Gene3D" id="3.40.50.720">
    <property type="entry name" value="NAD(P)-binding Rossmann-like Domain"/>
    <property type="match status" value="1"/>
</dbReference>
<dbReference type="OrthoDB" id="5149792at2"/>
<feature type="domain" description="THIF-type NAD/FAD binding fold" evidence="1">
    <location>
        <begin position="104"/>
        <end position="238"/>
    </location>
</feature>
<dbReference type="InterPro" id="IPR035985">
    <property type="entry name" value="Ubiquitin-activating_enz"/>
</dbReference>
<organism evidence="2 3">
    <name type="scientific">Nocardia africana</name>
    <dbReference type="NCBI Taxonomy" id="134964"/>
    <lineage>
        <taxon>Bacteria</taxon>
        <taxon>Bacillati</taxon>
        <taxon>Actinomycetota</taxon>
        <taxon>Actinomycetes</taxon>
        <taxon>Mycobacteriales</taxon>
        <taxon>Nocardiaceae</taxon>
        <taxon>Nocardia</taxon>
    </lineage>
</organism>
<dbReference type="GO" id="GO:0061504">
    <property type="term" value="P:cyclic threonylcarbamoyladenosine biosynthetic process"/>
    <property type="evidence" value="ECO:0007669"/>
    <property type="project" value="TreeGrafter"/>
</dbReference>
<reference evidence="2 3" key="1">
    <citation type="submission" date="2018-06" db="EMBL/GenBank/DDBJ databases">
        <authorList>
            <consortium name="Pathogen Informatics"/>
            <person name="Doyle S."/>
        </authorList>
    </citation>
    <scope>NUCLEOTIDE SEQUENCE [LARGE SCALE GENOMIC DNA]</scope>
    <source>
        <strain evidence="2 3">NCTC13184</strain>
    </source>
</reference>
<gene>
    <name evidence="2" type="ORF">NCTC13184_03454</name>
</gene>
<accession>A0A378WVQ1</accession>
<dbReference type="CDD" id="cd01483">
    <property type="entry name" value="E1_enzyme_family"/>
    <property type="match status" value="1"/>
</dbReference>
<dbReference type="GO" id="GO:0061503">
    <property type="term" value="F:tRNA threonylcarbamoyladenosine dehydratase"/>
    <property type="evidence" value="ECO:0007669"/>
    <property type="project" value="TreeGrafter"/>
</dbReference>
<dbReference type="PANTHER" id="PTHR43267:SF3">
    <property type="entry name" value="THIF PROTEIN"/>
    <property type="match status" value="1"/>
</dbReference>
<dbReference type="RefSeq" id="WP_062965417.1">
    <property type="nucleotide sequence ID" value="NZ_JAJFOE010000001.1"/>
</dbReference>
<name>A0A378WVQ1_9NOCA</name>
<dbReference type="Proteomes" id="UP000255082">
    <property type="component" value="Unassembled WGS sequence"/>
</dbReference>
<dbReference type="SUPFAM" id="SSF69572">
    <property type="entry name" value="Activating enzymes of the ubiquitin-like proteins"/>
    <property type="match status" value="1"/>
</dbReference>
<dbReference type="InterPro" id="IPR000594">
    <property type="entry name" value="ThiF_NAD_FAD-bd"/>
</dbReference>
<evidence type="ECO:0000259" key="1">
    <source>
        <dbReference type="Pfam" id="PF00899"/>
    </source>
</evidence>
<dbReference type="InterPro" id="IPR045886">
    <property type="entry name" value="ThiF/MoeB/HesA"/>
</dbReference>
<protein>
    <submittedName>
        <fullName evidence="2">ThiF family</fullName>
    </submittedName>
</protein>
<evidence type="ECO:0000313" key="3">
    <source>
        <dbReference type="Proteomes" id="UP000255082"/>
    </source>
</evidence>
<evidence type="ECO:0000313" key="2">
    <source>
        <dbReference type="EMBL" id="SUA44932.1"/>
    </source>
</evidence>
<proteinExistence type="predicted"/>
<dbReference type="EMBL" id="UGRU01000001">
    <property type="protein sequence ID" value="SUA44932.1"/>
    <property type="molecule type" value="Genomic_DNA"/>
</dbReference>
<sequence length="378" mass="41146">MIDILHPARDAGRIAALLAPDSGYRFVDGWDTALPELAKIDRPALAAGTAEAENELTRYLDAARADCSTERASRYVVYPWRRCVVKLPDSEHFWQLRTARNRYLLTPDDQRRWSEALIGITGLSVGAAALSVCALTGARRFHLAERDVLGPTNLNRLHASVCDLGEAKLTLAQRRTLELDPYTDIRAFPEGYSPAGAAELLGAAGAQRLTVLIEEMDDLAMKVDIRRRASELGIPVVMVTDHGDNVLLDVERYDLEPGYPLFHGAAGDIAGLGTRELADPSRRRELVTAIVGTQVTPQTRYSLCQVGDTLPSWPQLGTAVTLAGAIAALAARLIACRQPLASGRYRIDADRVLLGPAGTASGRWNELGELEFRARLGC</sequence>
<dbReference type="AlphaFoldDB" id="A0A378WVQ1"/>